<proteinExistence type="predicted"/>
<reference evidence="2 3" key="1">
    <citation type="submission" date="2015-04" db="EMBL/GenBank/DDBJ databases">
        <title>Whole genome shotgun sequence of Sphingomonas changbaiensis NBRC 104936.</title>
        <authorList>
            <person name="Katano-Makiyama Y."/>
            <person name="Hosoyama A."/>
            <person name="Hashimoto M."/>
            <person name="Noguchi M."/>
            <person name="Tsuchikane K."/>
            <person name="Ohji S."/>
            <person name="Yamazoe A."/>
            <person name="Ichikawa N."/>
            <person name="Kimura A."/>
            <person name="Fujita N."/>
        </authorList>
    </citation>
    <scope>NUCLEOTIDE SEQUENCE [LARGE SCALE GENOMIC DNA]</scope>
    <source>
        <strain evidence="2 3">NBRC 104936</strain>
    </source>
</reference>
<sequence length="426" mass="45241">MIALRRFSVPIPLVLLLIVALGAAAVLRAQIEGGDRGVPPIDSSSSFEVTGIDVDTYASTSEAARLAGWRIAQRKGWDALWSRMHAGEKGPDLSDSALDGIVAGIVVEDEQIGPHRYIARLGVLFDRARAGTILGTSGSQLRSAPMLVIPVQWSGGVPQAFETRTEWQKAWARFRTGGSAIDYVRPTGTGVDSLILTPAQTWRPGRTWWRLLIDGYGAADVLIPQVQIDRQWPGGPVIARFSAFHGPDRDYLGGFVLRVDSADGLPKLMDEGVKRMDALFTQALQQGRLVPDPSLIAEPVAPTDEELTADDTIPEEVPTILTDAVTPGLATVNVQYDTPDVASVSAGEATLRSIPGVRSAQTASLALGGVSVMRVSFAGDQATLAAALQARGWQVQQGPNTLRIRRGAPAAPASPSPSPSGTPARK</sequence>
<dbReference type="AlphaFoldDB" id="A0A0E9MLB5"/>
<gene>
    <name evidence="2" type="ORF">SCH01S_16_00910</name>
</gene>
<feature type="region of interest" description="Disordered" evidence="1">
    <location>
        <begin position="398"/>
        <end position="426"/>
    </location>
</feature>
<organism evidence="2 3">
    <name type="scientific">Sphingomonas changbaiensis NBRC 104936</name>
    <dbReference type="NCBI Taxonomy" id="1219043"/>
    <lineage>
        <taxon>Bacteria</taxon>
        <taxon>Pseudomonadati</taxon>
        <taxon>Pseudomonadota</taxon>
        <taxon>Alphaproteobacteria</taxon>
        <taxon>Sphingomonadales</taxon>
        <taxon>Sphingomonadaceae</taxon>
        <taxon>Sphingomonas</taxon>
    </lineage>
</organism>
<accession>A0A0E9MLB5</accession>
<evidence type="ECO:0000313" key="3">
    <source>
        <dbReference type="Proteomes" id="UP000033202"/>
    </source>
</evidence>
<keyword evidence="3" id="KW-1185">Reference proteome</keyword>
<dbReference type="Proteomes" id="UP000033202">
    <property type="component" value="Unassembled WGS sequence"/>
</dbReference>
<evidence type="ECO:0000313" key="2">
    <source>
        <dbReference type="EMBL" id="GAO38572.1"/>
    </source>
</evidence>
<dbReference type="OrthoDB" id="7420165at2"/>
<dbReference type="EMBL" id="BBWU01000016">
    <property type="protein sequence ID" value="GAO38572.1"/>
    <property type="molecule type" value="Genomic_DNA"/>
</dbReference>
<evidence type="ECO:0000256" key="1">
    <source>
        <dbReference type="SAM" id="MobiDB-lite"/>
    </source>
</evidence>
<name>A0A0E9MLB5_9SPHN</name>
<dbReference type="RefSeq" id="WP_046347417.1">
    <property type="nucleotide sequence ID" value="NZ_BBWU01000016.1"/>
</dbReference>
<comment type="caution">
    <text evidence="2">The sequence shown here is derived from an EMBL/GenBank/DDBJ whole genome shotgun (WGS) entry which is preliminary data.</text>
</comment>
<dbReference type="STRING" id="1219043.SCH01S_16_00910"/>
<protein>
    <recommendedName>
        <fullName evidence="4">Heavy-metal-associated domain-containing protein</fullName>
    </recommendedName>
</protein>
<evidence type="ECO:0008006" key="4">
    <source>
        <dbReference type="Google" id="ProtNLM"/>
    </source>
</evidence>